<name>A0A5C5XU57_9BACT</name>
<gene>
    <name evidence="2" type="ORF">Pla123a_47820</name>
</gene>
<evidence type="ECO:0000313" key="3">
    <source>
        <dbReference type="Proteomes" id="UP000318478"/>
    </source>
</evidence>
<dbReference type="Proteomes" id="UP000318478">
    <property type="component" value="Unassembled WGS sequence"/>
</dbReference>
<dbReference type="GO" id="GO:0008476">
    <property type="term" value="F:protein-tyrosine sulfotransferase activity"/>
    <property type="evidence" value="ECO:0007669"/>
    <property type="project" value="InterPro"/>
</dbReference>
<dbReference type="PANTHER" id="PTHR12788:SF10">
    <property type="entry name" value="PROTEIN-TYROSINE SULFOTRANSFERASE"/>
    <property type="match status" value="1"/>
</dbReference>
<sequence>MRAVTSVDPCNHATGQSSQELSPAVFVTGCPRSGTTLLQRMLNAHPLLAISNDTHFIPRALEKAGDDVEAAVAKHGDVPLTDELVRHAREYHRIYRLRLTADQFDAAAAVASTYRELVCGLYAAFAENEGKQLAGEKTPDYVRCLPLLHQLFPWCKSIHIVRDGRDTAMSLREWARDERGPARFDLWAENPQAVAALWWRWQVRHAIAAEELLGPERHLTVVYERLITDAESELQRISEFLGLPHSLQMAAFHRGKTRPNANLSAKQAWLPATSGLRDWRNQMSEEQQQLFEALAGDALRGFGYETRFERVPAAIQSEADALREGWKVSLAKRHPADRIDQ</sequence>
<organism evidence="2 3">
    <name type="scientific">Posidoniimonas polymericola</name>
    <dbReference type="NCBI Taxonomy" id="2528002"/>
    <lineage>
        <taxon>Bacteria</taxon>
        <taxon>Pseudomonadati</taxon>
        <taxon>Planctomycetota</taxon>
        <taxon>Planctomycetia</taxon>
        <taxon>Pirellulales</taxon>
        <taxon>Lacipirellulaceae</taxon>
        <taxon>Posidoniimonas</taxon>
    </lineage>
</organism>
<dbReference type="Gene3D" id="3.40.50.300">
    <property type="entry name" value="P-loop containing nucleotide triphosphate hydrolases"/>
    <property type="match status" value="1"/>
</dbReference>
<dbReference type="SUPFAM" id="SSF52540">
    <property type="entry name" value="P-loop containing nucleoside triphosphate hydrolases"/>
    <property type="match status" value="1"/>
</dbReference>
<dbReference type="RefSeq" id="WP_146591677.1">
    <property type="nucleotide sequence ID" value="NZ_SJPO01000017.1"/>
</dbReference>
<keyword evidence="1 2" id="KW-0808">Transferase</keyword>
<dbReference type="Pfam" id="PF13469">
    <property type="entry name" value="Sulfotransfer_3"/>
    <property type="match status" value="1"/>
</dbReference>
<reference evidence="2 3" key="1">
    <citation type="submission" date="2019-02" db="EMBL/GenBank/DDBJ databases">
        <title>Deep-cultivation of Planctomycetes and their phenomic and genomic characterization uncovers novel biology.</title>
        <authorList>
            <person name="Wiegand S."/>
            <person name="Jogler M."/>
            <person name="Boedeker C."/>
            <person name="Pinto D."/>
            <person name="Vollmers J."/>
            <person name="Rivas-Marin E."/>
            <person name="Kohn T."/>
            <person name="Peeters S.H."/>
            <person name="Heuer A."/>
            <person name="Rast P."/>
            <person name="Oberbeckmann S."/>
            <person name="Bunk B."/>
            <person name="Jeske O."/>
            <person name="Meyerdierks A."/>
            <person name="Storesund J.E."/>
            <person name="Kallscheuer N."/>
            <person name="Luecker S."/>
            <person name="Lage O.M."/>
            <person name="Pohl T."/>
            <person name="Merkel B.J."/>
            <person name="Hornburger P."/>
            <person name="Mueller R.-W."/>
            <person name="Bruemmer F."/>
            <person name="Labrenz M."/>
            <person name="Spormann A.M."/>
            <person name="Op Den Camp H."/>
            <person name="Overmann J."/>
            <person name="Amann R."/>
            <person name="Jetten M.S.M."/>
            <person name="Mascher T."/>
            <person name="Medema M.H."/>
            <person name="Devos D.P."/>
            <person name="Kaster A.-K."/>
            <person name="Ovreas L."/>
            <person name="Rohde M."/>
            <person name="Galperin M.Y."/>
            <person name="Jogler C."/>
        </authorList>
    </citation>
    <scope>NUCLEOTIDE SEQUENCE [LARGE SCALE GENOMIC DNA]</scope>
    <source>
        <strain evidence="2 3">Pla123a</strain>
    </source>
</reference>
<evidence type="ECO:0000256" key="1">
    <source>
        <dbReference type="ARBA" id="ARBA00022679"/>
    </source>
</evidence>
<evidence type="ECO:0000313" key="2">
    <source>
        <dbReference type="EMBL" id="TWT66258.1"/>
    </source>
</evidence>
<protein>
    <submittedName>
        <fullName evidence="2">Sulfotransferase domain protein</fullName>
    </submittedName>
</protein>
<proteinExistence type="predicted"/>
<dbReference type="InterPro" id="IPR027417">
    <property type="entry name" value="P-loop_NTPase"/>
</dbReference>
<dbReference type="AlphaFoldDB" id="A0A5C5XU57"/>
<keyword evidence="3" id="KW-1185">Reference proteome</keyword>
<dbReference type="PANTHER" id="PTHR12788">
    <property type="entry name" value="PROTEIN-TYROSINE SULFOTRANSFERASE 2"/>
    <property type="match status" value="1"/>
</dbReference>
<dbReference type="OrthoDB" id="9777890at2"/>
<comment type="caution">
    <text evidence="2">The sequence shown here is derived from an EMBL/GenBank/DDBJ whole genome shotgun (WGS) entry which is preliminary data.</text>
</comment>
<dbReference type="InterPro" id="IPR026634">
    <property type="entry name" value="TPST-like"/>
</dbReference>
<dbReference type="EMBL" id="SJPO01000017">
    <property type="protein sequence ID" value="TWT66258.1"/>
    <property type="molecule type" value="Genomic_DNA"/>
</dbReference>
<accession>A0A5C5XU57</accession>